<evidence type="ECO:0000256" key="4">
    <source>
        <dbReference type="ARBA" id="ARBA00017710"/>
    </source>
</evidence>
<dbReference type="GO" id="GO:0044281">
    <property type="term" value="P:small molecule metabolic process"/>
    <property type="evidence" value="ECO:0007669"/>
    <property type="project" value="UniProtKB-ARBA"/>
</dbReference>
<dbReference type="CDD" id="cd07034">
    <property type="entry name" value="TPP_PYR_PFOR_IOR-alpha_like"/>
    <property type="match status" value="1"/>
</dbReference>
<evidence type="ECO:0000256" key="11">
    <source>
        <dbReference type="ARBA" id="ARBA00023014"/>
    </source>
</evidence>
<dbReference type="Proteomes" id="UP000295777">
    <property type="component" value="Unassembled WGS sequence"/>
</dbReference>
<dbReference type="Gene3D" id="3.40.50.920">
    <property type="match status" value="1"/>
</dbReference>
<feature type="binding site" evidence="15">
    <location>
        <position position="551"/>
    </location>
    <ligand>
        <name>[4Fe-4S] cluster</name>
        <dbReference type="ChEBI" id="CHEBI:49883"/>
        <label>1</label>
    </ligand>
</feature>
<keyword evidence="9 14" id="KW-0560">Oxidoreductase</keyword>
<dbReference type="PANTHER" id="PTHR43710">
    <property type="entry name" value="2-HYDROXYACYL-COA LYASE"/>
    <property type="match status" value="1"/>
</dbReference>
<evidence type="ECO:0000256" key="2">
    <source>
        <dbReference type="ARBA" id="ARBA00011238"/>
    </source>
</evidence>
<feature type="binding site" evidence="15">
    <location>
        <position position="581"/>
    </location>
    <ligand>
        <name>[4Fe-4S] cluster</name>
        <dbReference type="ChEBI" id="CHEBI:49883"/>
        <label>2</label>
    </ligand>
</feature>
<keyword evidence="11 14" id="KW-0411">Iron-sulfur</keyword>
<sequence>MKKTLLGNEAIAWGLLYAGVDFMAAYPGTPSSEILETYQKLIKQMNLPAYAEWSTNEKVAYEVAYAAAITGKRAACGMKMVGLNVASDAMMSSAYIGNRGGFLIISADDPGFYSSQTEQDSRYFAKFARIPALDPSSPQDAFRLAVVGVNLSEKFEIPVLLRPVLRVCHGRQIVEIPDFEFKAKKGSFERDIERWAAVPRNPRLKQGYELLRKLREISEFNYEEFLKPQIEKLKGEELLIVASGTPYAYVLEVLEDTGLKADVLKVDMPTPLPVDRLKEVISSYSTVVVFEETYPLIEEQIKHLGNVKGKLTGDVFEIDEATHERVAESLQKLGYLKKNVYVGKKYDKELPPRAPSLCPGCPHRTVFYAMKRVFGNKAIYPSDIGCYTLGLNQKAVDTVLCMGASVGLACGFSKSDTEKPIVATVGDSTFLHAGIPPLIDAVANKHRFILVIMDNSTVAMTGLQPTPERIGNVSIPKIVEGCGVKPLILNYDGTIKSTLEFFRKVKETYEKANGPVVAVVNEFCTFDKERVKLPGKFAKVDQDKCTGCGHCIREFGCPAFRWNEEGKVEVDPYFCVGCGVCLSDLCPFDAFVEDKR</sequence>
<dbReference type="InterPro" id="IPR017896">
    <property type="entry name" value="4Fe4S_Fe-S-bd"/>
</dbReference>
<dbReference type="GO" id="GO:0051539">
    <property type="term" value="F:4 iron, 4 sulfur cluster binding"/>
    <property type="evidence" value="ECO:0007669"/>
    <property type="project" value="UniProtKB-UniRule"/>
</dbReference>
<evidence type="ECO:0000313" key="17">
    <source>
        <dbReference type="EMBL" id="TCK05431.1"/>
    </source>
</evidence>
<keyword evidence="18" id="KW-1185">Reference proteome</keyword>
<feature type="binding site" evidence="15">
    <location>
        <position position="548"/>
    </location>
    <ligand>
        <name>[4Fe-4S] cluster</name>
        <dbReference type="ChEBI" id="CHEBI:49883"/>
        <label>1</label>
    </ligand>
</feature>
<dbReference type="GO" id="GO:0030976">
    <property type="term" value="F:thiamine pyrophosphate binding"/>
    <property type="evidence" value="ECO:0007669"/>
    <property type="project" value="InterPro"/>
</dbReference>
<keyword evidence="10 14" id="KW-0408">Iron</keyword>
<feature type="domain" description="4Fe-4S ferredoxin-type" evidence="16">
    <location>
        <begin position="536"/>
        <end position="565"/>
    </location>
</feature>
<evidence type="ECO:0000256" key="3">
    <source>
        <dbReference type="ARBA" id="ARBA00012812"/>
    </source>
</evidence>
<name>A0A4R1GEY5_9BACT</name>
<dbReference type="PROSITE" id="PS51379">
    <property type="entry name" value="4FE4S_FER_2"/>
    <property type="match status" value="2"/>
</dbReference>
<dbReference type="Gene3D" id="3.40.50.970">
    <property type="match status" value="2"/>
</dbReference>
<evidence type="ECO:0000256" key="7">
    <source>
        <dbReference type="ARBA" id="ARBA00022723"/>
    </source>
</evidence>
<evidence type="ECO:0000313" key="18">
    <source>
        <dbReference type="Proteomes" id="UP000295777"/>
    </source>
</evidence>
<dbReference type="Pfam" id="PF02775">
    <property type="entry name" value="TPP_enzyme_C"/>
    <property type="match status" value="1"/>
</dbReference>
<evidence type="ECO:0000256" key="1">
    <source>
        <dbReference type="ARBA" id="ARBA00002995"/>
    </source>
</evidence>
<feature type="binding site" evidence="15">
    <location>
        <position position="578"/>
    </location>
    <ligand>
        <name>[4Fe-4S] cluster</name>
        <dbReference type="ChEBI" id="CHEBI:49883"/>
        <label>2</label>
    </ligand>
</feature>
<evidence type="ECO:0000256" key="6">
    <source>
        <dbReference type="ARBA" id="ARBA00022485"/>
    </source>
</evidence>
<evidence type="ECO:0000256" key="8">
    <source>
        <dbReference type="ARBA" id="ARBA00022982"/>
    </source>
</evidence>
<feature type="binding site" evidence="15">
    <location>
        <position position="545"/>
    </location>
    <ligand>
        <name>[4Fe-4S] cluster</name>
        <dbReference type="ChEBI" id="CHEBI:49883"/>
        <label>1</label>
    </ligand>
</feature>
<evidence type="ECO:0000256" key="5">
    <source>
        <dbReference type="ARBA" id="ARBA00022448"/>
    </source>
</evidence>
<dbReference type="CDD" id="cd02008">
    <property type="entry name" value="TPP_IOR_alpha"/>
    <property type="match status" value="1"/>
</dbReference>
<evidence type="ECO:0000256" key="14">
    <source>
        <dbReference type="PIRNR" id="PIRNR006439"/>
    </source>
</evidence>
<dbReference type="InterPro" id="IPR045025">
    <property type="entry name" value="HACL1-like"/>
</dbReference>
<reference evidence="17 18" key="1">
    <citation type="submission" date="2019-03" db="EMBL/GenBank/DDBJ databases">
        <title>Genomic Encyclopedia of Archaeal and Bacterial Type Strains, Phase II (KMG-II): from individual species to whole genera.</title>
        <authorList>
            <person name="Goeker M."/>
        </authorList>
    </citation>
    <scope>NUCLEOTIDE SEQUENCE [LARGE SCALE GENOMIC DNA]</scope>
    <source>
        <strain evidence="17 18">DSM 24425</strain>
    </source>
</reference>
<dbReference type="OrthoDB" id="9804603at2"/>
<dbReference type="InterPro" id="IPR029061">
    <property type="entry name" value="THDP-binding"/>
</dbReference>
<evidence type="ECO:0000256" key="12">
    <source>
        <dbReference type="ARBA" id="ARBA00030514"/>
    </source>
</evidence>
<comment type="cofactor">
    <cofactor evidence="14 15">
        <name>[4Fe-4S] cluster</name>
        <dbReference type="ChEBI" id="CHEBI:49883"/>
    </cofactor>
    <text evidence="14 15">Binds 2 [4Fe-4S] clusters. In this family the first cluster has a non-standard and varying [4Fe-4S] binding motif CX(2)CX(2)CX(4-5)CP.</text>
</comment>
<dbReference type="InterPro" id="IPR009014">
    <property type="entry name" value="Transketo_C/PFOR_II"/>
</dbReference>
<dbReference type="SUPFAM" id="SSF54862">
    <property type="entry name" value="4Fe-4S ferredoxins"/>
    <property type="match status" value="1"/>
</dbReference>
<keyword evidence="5 14" id="KW-0813">Transport</keyword>
<feature type="binding site" evidence="15">
    <location>
        <position position="586"/>
    </location>
    <ligand>
        <name>[4Fe-4S] cluster</name>
        <dbReference type="ChEBI" id="CHEBI:49883"/>
        <label>1</label>
    </ligand>
</feature>
<dbReference type="EC" id="1.2.7.8" evidence="3 14"/>
<dbReference type="InterPro" id="IPR017721">
    <property type="entry name" value="IorA"/>
</dbReference>
<feature type="binding site" evidence="15">
    <location>
        <position position="557"/>
    </location>
    <ligand>
        <name>[4Fe-4S] cluster</name>
        <dbReference type="ChEBI" id="CHEBI:49883"/>
        <label>2</label>
    </ligand>
</feature>
<dbReference type="PIRSF" id="PIRSF006439">
    <property type="entry name" value="Indolepyruvate_ferr_oxidored"/>
    <property type="match status" value="1"/>
</dbReference>
<comment type="caution">
    <text evidence="17">The sequence shown here is derived from an EMBL/GenBank/DDBJ whole genome shotgun (WGS) entry which is preliminary data.</text>
</comment>
<dbReference type="InterPro" id="IPR002880">
    <property type="entry name" value="Pyrv_Fd/Flavodoxin_OxRdtase_N"/>
</dbReference>
<dbReference type="Gene3D" id="3.30.70.20">
    <property type="match status" value="1"/>
</dbReference>
<dbReference type="RefSeq" id="WP_132526138.1">
    <property type="nucleotide sequence ID" value="NZ_SMFV01000002.1"/>
</dbReference>
<evidence type="ECO:0000259" key="16">
    <source>
        <dbReference type="PROSITE" id="PS51379"/>
    </source>
</evidence>
<dbReference type="GO" id="GO:0046872">
    <property type="term" value="F:metal ion binding"/>
    <property type="evidence" value="ECO:0007669"/>
    <property type="project" value="UniProtKB-UniRule"/>
</dbReference>
<dbReference type="AlphaFoldDB" id="A0A4R1GEY5"/>
<evidence type="ECO:0000256" key="9">
    <source>
        <dbReference type="ARBA" id="ARBA00023002"/>
    </source>
</evidence>
<dbReference type="Pfam" id="PF01855">
    <property type="entry name" value="POR_N"/>
    <property type="match status" value="1"/>
</dbReference>
<dbReference type="EMBL" id="SMFV01000002">
    <property type="protein sequence ID" value="TCK05431.1"/>
    <property type="molecule type" value="Genomic_DNA"/>
</dbReference>
<dbReference type="PANTHER" id="PTHR43710:SF7">
    <property type="entry name" value="INDOLEPYRUVATE OXIDOREDUCTASE SUBUNIT IORA"/>
    <property type="match status" value="1"/>
</dbReference>
<feature type="domain" description="4Fe-4S ferredoxin-type" evidence="16">
    <location>
        <begin position="566"/>
        <end position="596"/>
    </location>
</feature>
<evidence type="ECO:0000256" key="13">
    <source>
        <dbReference type="ARBA" id="ARBA00048332"/>
    </source>
</evidence>
<dbReference type="SUPFAM" id="SSF52518">
    <property type="entry name" value="Thiamin diphosphate-binding fold (THDP-binding)"/>
    <property type="match status" value="2"/>
</dbReference>
<keyword evidence="6 14" id="KW-0004">4Fe-4S</keyword>
<comment type="subunit">
    <text evidence="2">Heterodimer of the IorA and IorB subunits.</text>
</comment>
<evidence type="ECO:0000256" key="15">
    <source>
        <dbReference type="PIRSR" id="PIRSR006439-50"/>
    </source>
</evidence>
<gene>
    <name evidence="17" type="ORF">CLV27_0859</name>
</gene>
<organism evidence="17 18">
    <name type="scientific">Phorcysia thermohydrogeniphila</name>
    <dbReference type="NCBI Taxonomy" id="936138"/>
    <lineage>
        <taxon>Bacteria</taxon>
        <taxon>Pseudomonadati</taxon>
        <taxon>Aquificota</taxon>
        <taxon>Aquificia</taxon>
        <taxon>Desulfurobacteriales</taxon>
        <taxon>Desulfurobacteriaceae</taxon>
        <taxon>Phorcysia</taxon>
    </lineage>
</organism>
<dbReference type="FunFam" id="3.40.50.970:FF:000039">
    <property type="entry name" value="Indolepyruvate oxidoreductase subunit IorA"/>
    <property type="match status" value="1"/>
</dbReference>
<dbReference type="SUPFAM" id="SSF52922">
    <property type="entry name" value="TK C-terminal domain-like"/>
    <property type="match status" value="1"/>
</dbReference>
<protein>
    <recommendedName>
        <fullName evidence="4 14">Indolepyruvate oxidoreductase subunit IorA</fullName>
        <shortName evidence="14">IOR</shortName>
        <ecNumber evidence="3 14">1.2.7.8</ecNumber>
    </recommendedName>
    <alternativeName>
        <fullName evidence="12 14">Indolepyruvate ferredoxin oxidoreductase subunit alpha</fullName>
    </alternativeName>
</protein>
<feature type="binding site" evidence="15">
    <location>
        <position position="575"/>
    </location>
    <ligand>
        <name>[4Fe-4S] cluster</name>
        <dbReference type="ChEBI" id="CHEBI:49883"/>
        <label>2</label>
    </ligand>
</feature>
<proteinExistence type="predicted"/>
<keyword evidence="8 14" id="KW-0249">Electron transport</keyword>
<keyword evidence="17" id="KW-0670">Pyruvate</keyword>
<dbReference type="InterPro" id="IPR011766">
    <property type="entry name" value="TPP_enzyme_TPP-bd"/>
</dbReference>
<comment type="function">
    <text evidence="1 14">Catalyzes the ferredoxin-dependent oxidative decarboxylation of arylpyruvates.</text>
</comment>
<evidence type="ECO:0000256" key="10">
    <source>
        <dbReference type="ARBA" id="ARBA00023004"/>
    </source>
</evidence>
<accession>A0A4R1GEY5</accession>
<dbReference type="GO" id="GO:0043805">
    <property type="term" value="F:indolepyruvate ferredoxin oxidoreductase activity"/>
    <property type="evidence" value="ECO:0007669"/>
    <property type="project" value="UniProtKB-UniRule"/>
</dbReference>
<keyword evidence="7 14" id="KW-0479">Metal-binding</keyword>
<comment type="catalytic activity">
    <reaction evidence="13 14">
        <text>indole-3-pyruvate + 2 oxidized [2Fe-2S]-[ferredoxin] + CoA = (indol-3-yl)acetyl-CoA + 2 reduced [2Fe-2S]-[ferredoxin] + CO2 + H(+)</text>
        <dbReference type="Rhea" id="RHEA:12645"/>
        <dbReference type="Rhea" id="RHEA-COMP:10000"/>
        <dbReference type="Rhea" id="RHEA-COMP:10001"/>
        <dbReference type="ChEBI" id="CHEBI:15378"/>
        <dbReference type="ChEBI" id="CHEBI:16526"/>
        <dbReference type="ChEBI" id="CHEBI:17640"/>
        <dbReference type="ChEBI" id="CHEBI:33737"/>
        <dbReference type="ChEBI" id="CHEBI:33738"/>
        <dbReference type="ChEBI" id="CHEBI:57271"/>
        <dbReference type="ChEBI" id="CHEBI:57287"/>
        <dbReference type="EC" id="1.2.7.8"/>
    </reaction>
</comment>